<reference evidence="1 2" key="1">
    <citation type="journal article" date="2014" name="Genome Biol. Evol.">
        <title>The secreted proteins of Achlya hypogyna and Thraustotheca clavata identify the ancestral oomycete secretome and reveal gene acquisitions by horizontal gene transfer.</title>
        <authorList>
            <person name="Misner I."/>
            <person name="Blouin N."/>
            <person name="Leonard G."/>
            <person name="Richards T.A."/>
            <person name="Lane C.E."/>
        </authorList>
    </citation>
    <scope>NUCLEOTIDE SEQUENCE [LARGE SCALE GENOMIC DNA]</scope>
    <source>
        <strain evidence="1 2">ATCC 34112</strain>
    </source>
</reference>
<name>A0A1W0AA59_9STRA</name>
<evidence type="ECO:0000313" key="1">
    <source>
        <dbReference type="EMBL" id="OQS07194.1"/>
    </source>
</evidence>
<evidence type="ECO:0008006" key="3">
    <source>
        <dbReference type="Google" id="ProtNLM"/>
    </source>
</evidence>
<dbReference type="Proteomes" id="UP000243217">
    <property type="component" value="Unassembled WGS sequence"/>
</dbReference>
<comment type="caution">
    <text evidence="1">The sequence shown here is derived from an EMBL/GenBank/DDBJ whole genome shotgun (WGS) entry which is preliminary data.</text>
</comment>
<dbReference type="STRING" id="74557.A0A1W0AA59"/>
<dbReference type="AlphaFoldDB" id="A0A1W0AA59"/>
<dbReference type="PANTHER" id="PTHR11319">
    <property type="entry name" value="G PROTEIN-COUPLED RECEPTOR-RELATED"/>
    <property type="match status" value="1"/>
</dbReference>
<evidence type="ECO:0000313" key="2">
    <source>
        <dbReference type="Proteomes" id="UP000243217"/>
    </source>
</evidence>
<organism evidence="1 2">
    <name type="scientific">Thraustotheca clavata</name>
    <dbReference type="NCBI Taxonomy" id="74557"/>
    <lineage>
        <taxon>Eukaryota</taxon>
        <taxon>Sar</taxon>
        <taxon>Stramenopiles</taxon>
        <taxon>Oomycota</taxon>
        <taxon>Saprolegniomycetes</taxon>
        <taxon>Saprolegniales</taxon>
        <taxon>Achlyaceae</taxon>
        <taxon>Thraustotheca</taxon>
    </lineage>
</organism>
<gene>
    <name evidence="1" type="ORF">THRCLA_20201</name>
</gene>
<accession>A0A1W0AA59</accession>
<dbReference type="OrthoDB" id="21116at2759"/>
<protein>
    <recommendedName>
        <fullName evidence="3">Right handed beta helix domain-containing protein</fullName>
    </recommendedName>
</protein>
<sequence>MSNVNATGNKAYRGYGGGLYADIGAIITLSSSSWMNNSALDGGAIALESPGPHSIERCNFSYNQAFSRGGGMYLDKTVLRESSFLLLGFKNNSAGSGGGVFWTSESAAFVFNCTNCQLFNNSRYDIATNPVNYTLVQWPETFMSGVALSRSPPAAAYSLSALFNQSVTRVWPQIQMSDVYGQTAVLDNFTMCTLAPLNLSGIRPKASTPQ</sequence>
<dbReference type="EMBL" id="JNBS01000266">
    <property type="protein sequence ID" value="OQS07194.1"/>
    <property type="molecule type" value="Genomic_DNA"/>
</dbReference>
<proteinExistence type="predicted"/>
<keyword evidence="2" id="KW-1185">Reference proteome</keyword>
<dbReference type="PANTHER" id="PTHR11319:SF35">
    <property type="entry name" value="OUTER MEMBRANE PROTEIN PMPC-RELATED"/>
    <property type="match status" value="1"/>
</dbReference>